<sequence>MDEINKNLLDQLYDKYKDLPLLKNEKRCWTFAEFFNEACLLSNSLCTDPQKRIGLCSENYEFLLLAMMAIWMREGIVVPLNPKFPPKQKEELLRKVKCGVTLSENYTHTNSKSKITMEMPLLKPDAWSTIIFTSGSSGFPKAVIHTLANHFFSALGANRIMPLKPGDRWLMSLPLFHVGGLAIFFRSLVSGSSIVIPAKNKSLIQNIEKNQITHLSLVPTQLQRLLKTGKGRNSLHKLKLILLGGSAIPESLMEHSSKLGLKL</sequence>
<dbReference type="InterPro" id="IPR020845">
    <property type="entry name" value="AMP-binding_CS"/>
</dbReference>
<dbReference type="PROSITE" id="PS00455">
    <property type="entry name" value="AMP_BINDING"/>
    <property type="match status" value="1"/>
</dbReference>
<dbReference type="PANTHER" id="PTHR43201">
    <property type="entry name" value="ACYL-COA SYNTHETASE"/>
    <property type="match status" value="1"/>
</dbReference>
<gene>
    <name evidence="4" type="ORF">METZ01_LOCUS402706</name>
</gene>
<dbReference type="GO" id="GO:0031956">
    <property type="term" value="F:medium-chain fatty acid-CoA ligase activity"/>
    <property type="evidence" value="ECO:0007669"/>
    <property type="project" value="TreeGrafter"/>
</dbReference>
<evidence type="ECO:0000259" key="3">
    <source>
        <dbReference type="Pfam" id="PF00501"/>
    </source>
</evidence>
<dbReference type="SUPFAM" id="SSF56801">
    <property type="entry name" value="Acetyl-CoA synthetase-like"/>
    <property type="match status" value="1"/>
</dbReference>
<proteinExistence type="inferred from homology"/>
<organism evidence="4">
    <name type="scientific">marine metagenome</name>
    <dbReference type="NCBI Taxonomy" id="408172"/>
    <lineage>
        <taxon>unclassified sequences</taxon>
        <taxon>metagenomes</taxon>
        <taxon>ecological metagenomes</taxon>
    </lineage>
</organism>
<feature type="non-terminal residue" evidence="4">
    <location>
        <position position="263"/>
    </location>
</feature>
<keyword evidence="2" id="KW-0436">Ligase</keyword>
<dbReference type="InterPro" id="IPR000873">
    <property type="entry name" value="AMP-dep_synth/lig_dom"/>
</dbReference>
<dbReference type="Pfam" id="PF00501">
    <property type="entry name" value="AMP-binding"/>
    <property type="match status" value="1"/>
</dbReference>
<evidence type="ECO:0000256" key="2">
    <source>
        <dbReference type="ARBA" id="ARBA00022598"/>
    </source>
</evidence>
<protein>
    <recommendedName>
        <fullName evidence="3">AMP-dependent synthetase/ligase domain-containing protein</fullName>
    </recommendedName>
</protein>
<dbReference type="Gene3D" id="3.40.50.12780">
    <property type="entry name" value="N-terminal domain of ligase-like"/>
    <property type="match status" value="1"/>
</dbReference>
<dbReference type="PANTHER" id="PTHR43201:SF5">
    <property type="entry name" value="MEDIUM-CHAIN ACYL-COA LIGASE ACSF2, MITOCHONDRIAL"/>
    <property type="match status" value="1"/>
</dbReference>
<accession>A0A382VTM0</accession>
<dbReference type="InterPro" id="IPR042099">
    <property type="entry name" value="ANL_N_sf"/>
</dbReference>
<feature type="domain" description="AMP-dependent synthetase/ligase" evidence="3">
    <location>
        <begin position="14"/>
        <end position="255"/>
    </location>
</feature>
<comment type="similarity">
    <text evidence="1">Belongs to the ATP-dependent AMP-binding enzyme family.</text>
</comment>
<evidence type="ECO:0000256" key="1">
    <source>
        <dbReference type="ARBA" id="ARBA00006432"/>
    </source>
</evidence>
<dbReference type="AlphaFoldDB" id="A0A382VTM0"/>
<evidence type="ECO:0000313" key="4">
    <source>
        <dbReference type="EMBL" id="SVD49852.1"/>
    </source>
</evidence>
<reference evidence="4" key="1">
    <citation type="submission" date="2018-05" db="EMBL/GenBank/DDBJ databases">
        <authorList>
            <person name="Lanie J.A."/>
            <person name="Ng W.-L."/>
            <person name="Kazmierczak K.M."/>
            <person name="Andrzejewski T.M."/>
            <person name="Davidsen T.M."/>
            <person name="Wayne K.J."/>
            <person name="Tettelin H."/>
            <person name="Glass J.I."/>
            <person name="Rusch D."/>
            <person name="Podicherti R."/>
            <person name="Tsui H.-C.T."/>
            <person name="Winkler M.E."/>
        </authorList>
    </citation>
    <scope>NUCLEOTIDE SEQUENCE</scope>
</reference>
<dbReference type="GO" id="GO:0006631">
    <property type="term" value="P:fatty acid metabolic process"/>
    <property type="evidence" value="ECO:0007669"/>
    <property type="project" value="TreeGrafter"/>
</dbReference>
<dbReference type="EMBL" id="UINC01154519">
    <property type="protein sequence ID" value="SVD49852.1"/>
    <property type="molecule type" value="Genomic_DNA"/>
</dbReference>
<name>A0A382VTM0_9ZZZZ</name>